<protein>
    <submittedName>
        <fullName evidence="1">Uncharacterized protein</fullName>
    </submittedName>
</protein>
<organism evidence="1 2">
    <name type="scientific">Schistosoma mattheei</name>
    <dbReference type="NCBI Taxonomy" id="31246"/>
    <lineage>
        <taxon>Eukaryota</taxon>
        <taxon>Metazoa</taxon>
        <taxon>Spiralia</taxon>
        <taxon>Lophotrochozoa</taxon>
        <taxon>Platyhelminthes</taxon>
        <taxon>Trematoda</taxon>
        <taxon>Digenea</taxon>
        <taxon>Strigeidida</taxon>
        <taxon>Schistosomatoidea</taxon>
        <taxon>Schistosomatidae</taxon>
        <taxon>Schistosoma</taxon>
    </lineage>
</organism>
<sequence>MLIPISRCISCSDNDAIIAPDLTFALQAATYQAGMLTQSSSHATTVGPFHCANGNLAIIACSNNSSFFHRRRSSGTCGGSVVLAS</sequence>
<dbReference type="EMBL" id="UZAL01028868">
    <property type="protein sequence ID" value="VDP44250.1"/>
    <property type="molecule type" value="Genomic_DNA"/>
</dbReference>
<dbReference type="Proteomes" id="UP000269396">
    <property type="component" value="Unassembled WGS sequence"/>
</dbReference>
<keyword evidence="2" id="KW-1185">Reference proteome</keyword>
<name>A0A3P8DLF2_9TREM</name>
<dbReference type="AlphaFoldDB" id="A0A3P8DLF2"/>
<accession>A0A3P8DLF2</accession>
<gene>
    <name evidence="1" type="ORF">SMTD_LOCUS8351</name>
</gene>
<evidence type="ECO:0000313" key="1">
    <source>
        <dbReference type="EMBL" id="VDP44250.1"/>
    </source>
</evidence>
<evidence type="ECO:0000313" key="2">
    <source>
        <dbReference type="Proteomes" id="UP000269396"/>
    </source>
</evidence>
<proteinExistence type="predicted"/>
<reference evidence="1 2" key="1">
    <citation type="submission" date="2018-11" db="EMBL/GenBank/DDBJ databases">
        <authorList>
            <consortium name="Pathogen Informatics"/>
        </authorList>
    </citation>
    <scope>NUCLEOTIDE SEQUENCE [LARGE SCALE GENOMIC DNA]</scope>
    <source>
        <strain>Denwood</strain>
        <strain evidence="2">Zambia</strain>
    </source>
</reference>